<dbReference type="Pfam" id="PF13445">
    <property type="entry name" value="zf-RING_UBOX"/>
    <property type="match status" value="1"/>
</dbReference>
<feature type="region of interest" description="Disordered" evidence="7">
    <location>
        <begin position="130"/>
        <end position="150"/>
    </location>
</feature>
<dbReference type="InterPro" id="IPR017907">
    <property type="entry name" value="Znf_RING_CS"/>
</dbReference>
<dbReference type="KEGG" id="otw:112230297"/>
<reference evidence="10" key="1">
    <citation type="submission" date="2025-08" db="UniProtKB">
        <authorList>
            <consortium name="Ensembl"/>
        </authorList>
    </citation>
    <scope>IDENTIFICATION</scope>
</reference>
<accession>A0A8C8G998</accession>
<sequence>MLSVGKHFLVIDSFEAFQTTHRTAMALLHEELLTDIGKYLTCSICLDIFTDPVTLTCGHSYCMKCLEDCLRGRAKTKKDCPDCRGKIRPGFKLYKNVTLCNIVDVHYNHERFASTEEFTKGHEMEADFNKDKAEECEASHSQQTDINRPSELGGTIQQQQMEDPVVINDTSSEVTDDQCPDVTASHDGRVQELPISPPSNDRYSAEAGFGPPPHPLPGASFSWLTFNPAQGHRCLTFLPNEHKVVTKRTSSACHDGRFDISQWMAEQEFSEGCHYWDVDTSASVGWAVGVSYSSIGRRDQMGRTANSWCLEWSRDKLCYWHDNIGVFIKHGCPSIVRLALDVTNGILSFYSLSDSQTLLHCVEEGFTEPVRPVFWLFGLKLNNALSFPPWVS</sequence>
<feature type="domain" description="RING-type" evidence="8">
    <location>
        <begin position="42"/>
        <end position="84"/>
    </location>
</feature>
<dbReference type="Pfam" id="PF00622">
    <property type="entry name" value="SPRY"/>
    <property type="match status" value="1"/>
</dbReference>
<dbReference type="InterPro" id="IPR013320">
    <property type="entry name" value="ConA-like_dom_sf"/>
</dbReference>
<organism evidence="10 11">
    <name type="scientific">Oncorhynchus tshawytscha</name>
    <name type="common">Chinook salmon</name>
    <name type="synonym">Salmo tshawytscha</name>
    <dbReference type="NCBI Taxonomy" id="74940"/>
    <lineage>
        <taxon>Eukaryota</taxon>
        <taxon>Metazoa</taxon>
        <taxon>Chordata</taxon>
        <taxon>Craniata</taxon>
        <taxon>Vertebrata</taxon>
        <taxon>Euteleostomi</taxon>
        <taxon>Actinopterygii</taxon>
        <taxon>Neopterygii</taxon>
        <taxon>Teleostei</taxon>
        <taxon>Protacanthopterygii</taxon>
        <taxon>Salmoniformes</taxon>
        <taxon>Salmonidae</taxon>
        <taxon>Salmoninae</taxon>
        <taxon>Oncorhynchus</taxon>
    </lineage>
</organism>
<dbReference type="PRINTS" id="PR01407">
    <property type="entry name" value="BUTYPHLNCDUF"/>
</dbReference>
<dbReference type="SMART" id="SM00449">
    <property type="entry name" value="SPRY"/>
    <property type="match status" value="1"/>
</dbReference>
<evidence type="ECO:0000313" key="11">
    <source>
        <dbReference type="Proteomes" id="UP000694402"/>
    </source>
</evidence>
<keyword evidence="5" id="KW-0391">Immunity</keyword>
<keyword evidence="1" id="KW-0399">Innate immunity</keyword>
<dbReference type="PANTHER" id="PTHR25465:SF14">
    <property type="entry name" value="E3 UBIQUITIN-PROTEIN LIGASE TRIM65"/>
    <property type="match status" value="1"/>
</dbReference>
<evidence type="ECO:0000256" key="3">
    <source>
        <dbReference type="ARBA" id="ARBA00022771"/>
    </source>
</evidence>
<feature type="region of interest" description="Disordered" evidence="7">
    <location>
        <begin position="171"/>
        <end position="214"/>
    </location>
</feature>
<feature type="domain" description="B30.2/SPRY" evidence="9">
    <location>
        <begin position="203"/>
        <end position="392"/>
    </location>
</feature>
<evidence type="ECO:0000313" key="10">
    <source>
        <dbReference type="Ensembl" id="ENSOTSP00005046651.2"/>
    </source>
</evidence>
<dbReference type="Ensembl" id="ENSOTST00005050713.2">
    <property type="protein sequence ID" value="ENSOTSP00005046651.2"/>
    <property type="gene ID" value="ENSOTSG00005022607.2"/>
</dbReference>
<dbReference type="InterPro" id="IPR051051">
    <property type="entry name" value="E3_ubiq-ligase_TRIM/RNF"/>
</dbReference>
<dbReference type="Proteomes" id="UP000694402">
    <property type="component" value="Unassembled WGS sequence"/>
</dbReference>
<evidence type="ECO:0000256" key="7">
    <source>
        <dbReference type="SAM" id="MobiDB-lite"/>
    </source>
</evidence>
<dbReference type="SUPFAM" id="SSF49899">
    <property type="entry name" value="Concanavalin A-like lectins/glucanases"/>
    <property type="match status" value="1"/>
</dbReference>
<dbReference type="InterPro" id="IPR001870">
    <property type="entry name" value="B30.2/SPRY"/>
</dbReference>
<evidence type="ECO:0000256" key="1">
    <source>
        <dbReference type="ARBA" id="ARBA00022588"/>
    </source>
</evidence>
<evidence type="ECO:0000259" key="8">
    <source>
        <dbReference type="PROSITE" id="PS50089"/>
    </source>
</evidence>
<dbReference type="GO" id="GO:0008270">
    <property type="term" value="F:zinc ion binding"/>
    <property type="evidence" value="ECO:0007669"/>
    <property type="project" value="UniProtKB-KW"/>
</dbReference>
<dbReference type="Gene3D" id="3.30.40.10">
    <property type="entry name" value="Zinc/RING finger domain, C3HC4 (zinc finger)"/>
    <property type="match status" value="1"/>
</dbReference>
<dbReference type="PROSITE" id="PS50089">
    <property type="entry name" value="ZF_RING_2"/>
    <property type="match status" value="1"/>
</dbReference>
<dbReference type="SMART" id="SM00184">
    <property type="entry name" value="RING"/>
    <property type="match status" value="1"/>
</dbReference>
<dbReference type="InterPro" id="IPR013083">
    <property type="entry name" value="Znf_RING/FYVE/PHD"/>
</dbReference>
<dbReference type="Gene3D" id="2.60.120.920">
    <property type="match status" value="1"/>
</dbReference>
<keyword evidence="3 6" id="KW-0863">Zinc-finger</keyword>
<dbReference type="GO" id="GO:0045087">
    <property type="term" value="P:innate immune response"/>
    <property type="evidence" value="ECO:0007669"/>
    <property type="project" value="UniProtKB-KW"/>
</dbReference>
<gene>
    <name evidence="10" type="primary">LOC112230297</name>
</gene>
<dbReference type="InterPro" id="IPR003877">
    <property type="entry name" value="SPRY_dom"/>
</dbReference>
<dbReference type="PANTHER" id="PTHR25465">
    <property type="entry name" value="B-BOX DOMAIN CONTAINING"/>
    <property type="match status" value="1"/>
</dbReference>
<dbReference type="GeneID" id="112230297"/>
<evidence type="ECO:0000256" key="6">
    <source>
        <dbReference type="PROSITE-ProRule" id="PRU00175"/>
    </source>
</evidence>
<dbReference type="PROSITE" id="PS00518">
    <property type="entry name" value="ZF_RING_1"/>
    <property type="match status" value="1"/>
</dbReference>
<keyword evidence="11" id="KW-1185">Reference proteome</keyword>
<protein>
    <submittedName>
        <fullName evidence="10">Uncharacterized protein</fullName>
    </submittedName>
</protein>
<dbReference type="GeneTree" id="ENSGT01030000234583"/>
<evidence type="ECO:0000256" key="4">
    <source>
        <dbReference type="ARBA" id="ARBA00022833"/>
    </source>
</evidence>
<evidence type="ECO:0000259" key="9">
    <source>
        <dbReference type="PROSITE" id="PS50188"/>
    </source>
</evidence>
<dbReference type="AlphaFoldDB" id="A0A8C8G998"/>
<reference evidence="10" key="2">
    <citation type="submission" date="2025-09" db="UniProtKB">
        <authorList>
            <consortium name="Ensembl"/>
        </authorList>
    </citation>
    <scope>IDENTIFICATION</scope>
</reference>
<dbReference type="InterPro" id="IPR001841">
    <property type="entry name" value="Znf_RING"/>
</dbReference>
<evidence type="ECO:0000256" key="5">
    <source>
        <dbReference type="ARBA" id="ARBA00022859"/>
    </source>
</evidence>
<evidence type="ECO:0000256" key="2">
    <source>
        <dbReference type="ARBA" id="ARBA00022723"/>
    </source>
</evidence>
<dbReference type="InterPro" id="IPR027370">
    <property type="entry name" value="Znf-RING_euk"/>
</dbReference>
<dbReference type="RefSeq" id="XP_024252299.1">
    <property type="nucleotide sequence ID" value="XM_024396531.2"/>
</dbReference>
<keyword evidence="4" id="KW-0862">Zinc</keyword>
<proteinExistence type="predicted"/>
<keyword evidence="2" id="KW-0479">Metal-binding</keyword>
<dbReference type="SUPFAM" id="SSF57850">
    <property type="entry name" value="RING/U-box"/>
    <property type="match status" value="1"/>
</dbReference>
<dbReference type="InterPro" id="IPR003879">
    <property type="entry name" value="Butyrophylin_SPRY"/>
</dbReference>
<name>A0A8C8G998_ONCTS</name>
<dbReference type="PROSITE" id="PS50188">
    <property type="entry name" value="B302_SPRY"/>
    <property type="match status" value="1"/>
</dbReference>
<dbReference type="InterPro" id="IPR043136">
    <property type="entry name" value="B30.2/SPRY_sf"/>
</dbReference>